<sequence length="159" mass="17838">MQSVLRTVVFQSFLTVANLPHVAASGFFVRNGTVVLFRWFTSEKSVNIDVKKLKQMMESNNLKLIDVREPYELEEAGKIPNSVNIPLGEIEDAFKLDGINFREKYKIEKPGVADKNLVFSCRSGVRSLRALKIVKDLGYENPLNLVGGYNAWAKENTGG</sequence>
<organism evidence="2">
    <name type="scientific">Schistosoma japonicum</name>
    <name type="common">Blood fluke</name>
    <dbReference type="NCBI Taxonomy" id="6182"/>
    <lineage>
        <taxon>Eukaryota</taxon>
        <taxon>Metazoa</taxon>
        <taxon>Spiralia</taxon>
        <taxon>Lophotrochozoa</taxon>
        <taxon>Platyhelminthes</taxon>
        <taxon>Trematoda</taxon>
        <taxon>Digenea</taxon>
        <taxon>Strigeidida</taxon>
        <taxon>Schistosomatoidea</taxon>
        <taxon>Schistosomatidae</taxon>
        <taxon>Schistosoma</taxon>
    </lineage>
</organism>
<name>C1L7E1_SCHJA</name>
<feature type="domain" description="Rhodanese" evidence="1">
    <location>
        <begin position="58"/>
        <end position="157"/>
    </location>
</feature>
<dbReference type="SUPFAM" id="SSF52821">
    <property type="entry name" value="Rhodanese/Cell cycle control phosphatase"/>
    <property type="match status" value="1"/>
</dbReference>
<dbReference type="EMBL" id="SKCS01000315">
    <property type="protein sequence ID" value="TNN11143.1"/>
    <property type="molecule type" value="Genomic_DNA"/>
</dbReference>
<keyword evidence="2" id="KW-0346">Stress response</keyword>
<accession>C1L7E1</accession>
<keyword evidence="4" id="KW-1185">Reference proteome</keyword>
<dbReference type="PANTHER" id="PTHR44086:SF10">
    <property type="entry name" value="THIOSULFATE SULFURTRANSFERASE_RHODANESE-LIKE DOMAIN-CONTAINING PROTEIN 3"/>
    <property type="match status" value="1"/>
</dbReference>
<evidence type="ECO:0000313" key="4">
    <source>
        <dbReference type="Proteomes" id="UP000311919"/>
    </source>
</evidence>
<dbReference type="Gene3D" id="3.40.250.10">
    <property type="entry name" value="Rhodanese-like domain"/>
    <property type="match status" value="1"/>
</dbReference>
<dbReference type="AlphaFoldDB" id="C1L7E1"/>
<dbReference type="InterPro" id="IPR001763">
    <property type="entry name" value="Rhodanese-like_dom"/>
</dbReference>
<dbReference type="GO" id="GO:0016740">
    <property type="term" value="F:transferase activity"/>
    <property type="evidence" value="ECO:0007669"/>
    <property type="project" value="UniProtKB-KW"/>
</dbReference>
<dbReference type="Proteomes" id="UP000311919">
    <property type="component" value="Unassembled WGS sequence"/>
</dbReference>
<dbReference type="EMBL" id="FN314888">
    <property type="protein sequence ID" value="CAX70620.1"/>
    <property type="molecule type" value="mRNA"/>
</dbReference>
<proteinExistence type="evidence at transcript level"/>
<dbReference type="PANTHER" id="PTHR44086">
    <property type="entry name" value="THIOSULFATE SULFURTRANSFERASE RDL2, MITOCHONDRIAL-RELATED"/>
    <property type="match status" value="1"/>
</dbReference>
<reference evidence="2" key="1">
    <citation type="journal article" date="2009" name="Nature">
        <title>The Schistosoma japonicum genome reveals features of host-parasite interplay.</title>
        <authorList>
            <person name="Liu F."/>
            <person name="Zhou Y."/>
            <person name="Wang Z.Q."/>
            <person name="Lu G."/>
            <person name="Zheng H."/>
            <person name="Brindley P.J."/>
            <person name="McManus D.P."/>
            <person name="Blair D."/>
            <person name="Zhang Q.H."/>
            <person name="Zhong Y."/>
            <person name="Wang S."/>
            <person name="Han Z.G."/>
            <person name="Chen Z."/>
        </authorList>
    </citation>
    <scope>NUCLEOTIDE SEQUENCE</scope>
    <source>
        <strain evidence="2">Anhui</strain>
    </source>
</reference>
<dbReference type="OrthoDB" id="566238at2759"/>
<gene>
    <name evidence="3" type="ORF">EWB00_004845</name>
</gene>
<evidence type="ECO:0000313" key="3">
    <source>
        <dbReference type="EMBL" id="TNN11143.1"/>
    </source>
</evidence>
<dbReference type="InterPro" id="IPR036873">
    <property type="entry name" value="Rhodanese-like_dom_sf"/>
</dbReference>
<dbReference type="Pfam" id="PF00581">
    <property type="entry name" value="Rhodanese"/>
    <property type="match status" value="1"/>
</dbReference>
<reference evidence="3 4" key="3">
    <citation type="submission" date="2019-03" db="EMBL/GenBank/DDBJ databases">
        <title>An improved genome assembly of the fluke Schistosoma japonicum.</title>
        <authorList>
            <person name="Hu W."/>
            <person name="Luo F."/>
            <person name="Yin M."/>
            <person name="Mo X."/>
            <person name="Sun C."/>
            <person name="Wu Q."/>
            <person name="Zhu B."/>
            <person name="Xiang M."/>
            <person name="Wang J."/>
            <person name="Wang Y."/>
            <person name="Zhang T."/>
            <person name="Xu B."/>
            <person name="Zheng H."/>
            <person name="Feng Z."/>
        </authorList>
    </citation>
    <scope>NUCLEOTIDE SEQUENCE [LARGE SCALE GENOMIC DNA]</scope>
    <source>
        <strain evidence="3">HuSjv2</strain>
        <tissue evidence="3">Worms</tissue>
    </source>
</reference>
<dbReference type="PROSITE" id="PS50206">
    <property type="entry name" value="RHODANESE_3"/>
    <property type="match status" value="1"/>
</dbReference>
<protein>
    <submittedName>
        <fullName evidence="2">Heat shock protein 67B2</fullName>
    </submittedName>
    <submittedName>
        <fullName evidence="3">Thiosulfate sulfurtransferase/rhodanese-like domain-containing protein isoform 2</fullName>
    </submittedName>
</protein>
<dbReference type="SMART" id="SM00450">
    <property type="entry name" value="RHOD"/>
    <property type="match status" value="1"/>
</dbReference>
<reference evidence="2" key="2">
    <citation type="submission" date="2009-03" db="EMBL/GenBank/DDBJ databases">
        <authorList>
            <person name="Gang L."/>
        </authorList>
    </citation>
    <scope>NUCLEOTIDE SEQUENCE</scope>
    <source>
        <strain evidence="2">Anhui</strain>
    </source>
</reference>
<evidence type="ECO:0000313" key="2">
    <source>
        <dbReference type="EMBL" id="CAX70619.1"/>
    </source>
</evidence>
<dbReference type="STRING" id="6182.C1L7E1"/>
<evidence type="ECO:0000259" key="1">
    <source>
        <dbReference type="PROSITE" id="PS50206"/>
    </source>
</evidence>
<dbReference type="EMBL" id="FN314887">
    <property type="protein sequence ID" value="CAX70619.1"/>
    <property type="molecule type" value="mRNA"/>
</dbReference>
<keyword evidence="3" id="KW-0808">Transferase</keyword>